<proteinExistence type="predicted"/>
<protein>
    <submittedName>
        <fullName evidence="1">Uncharacterized protein</fullName>
    </submittedName>
</protein>
<evidence type="ECO:0000313" key="1">
    <source>
        <dbReference type="EMBL" id="EGB15681.1"/>
    </source>
</evidence>
<accession>F0JCK1</accession>
<dbReference type="OrthoDB" id="9757917at2"/>
<dbReference type="HOGENOM" id="CLU_248753_0_0_7"/>
<sequence>MERDEFLALVGQLVKSDDPTVRGLGQCMRNVFGKREVLPCRLLDEVDVLSRAVDLYFPRPFVARYNAYKEAEEMLAALADSDDLSYAAALKDAADKLILLWKLVLNFLPFLFVGAIQRMGGKALAEAAEAELQEVLQTYRTLFHENATLNEGEQVAFVLLLLKLFRKLDRHGALGDSFILHPLLQARGGFDEVFPQPFGPMLQLIHQFRNKSFHAFISERRRDEVAPVNTIMACVCLYVVKCLLGVFERYGLYWVTGINAPSSDPVVTALSFAGAAPKEKRFKLTRTPCADSERLALNDLYLIDNSKVITMGGAQPVEPIGPTDYLCLSPFVIYTMESLDKEVLDGGASADRPLDICVLQRYNEVKQFLRYLALTGQVEFCLSRDDRFRHFFEKYSLFFKNIEGLFDDVGHAPAQEAATPGVDSAAAAMAQLRKRTWQVSCNHLAALLQVQDYDEDGNRIVENPGFGFQYKYNPDLFVFPEEGRFYDGFYESGKRAIAFVGGSGIGKSSLLCHLFLDERRAGRPAVFLDARRFRSARLDEFLEESIIVRARRDWRMENADRLLGEAGVRLVVFIDAVNEFGGPGGPLKLIQEIMDAARDQSALANVKFVFSCRVETWEQYRKSVNNPKVLLEDSVFVGQGGEAVRVNGFESETLRATLFDRYASCFNLVPATYEEQGEPLKELICSPFMMRMIAEVYANTSEDGASHRRRKRRKIPKKINYFKLFSLLTPRKMADAERLFPEREVSHDLLERRFDECLYVFAELIYRQLIAGGDSSPLAISGERRDSVRIDELSRNPAFGEFMKGPVEGASVSIFEALIQVGLIESVYLPELNRHGEVKFGRAYKFFHDQYTQYWLSAVYNRSDILGRPSPRKLRRDPELRRTTVANIQDLIARSQDAMVLGGALGHWLYSIMSDGRPRIQDDLCHLFNAIADTKSSHVRYMTGMFLHGLPEKGVVSSREWYSRLCRKGSFALRRLLTEHVVYLWPNIAPDDFRALIESLGREEDDVLLRELGDFLATRFGSEPEMVLEFLDGILPSLEKLDVATSTRLYALKSKMHIYFKVITKFAVKAALDCCVDWEKMRMLKELLTRKYSYVFRACLDESPTMIMRGVRSWVFSLLDGVGLNQWDQAIGPHGNNCFFVEFDGLRQRDVLHDFYPYCVQLCNGEFDELSLEPDSEFRQACLSLIDYRPRSVIGYVATVVLAAVLHRDDRQMESVVNELLARKSEAAFFFCNYLLTALGQLKVERCALLLPIMKKDFIPALVSEDQDGESYLGFLFMAAADMKELWPDAKVILDELTERLEEMKPEALFSFAKALRSLCFYSEPQMGRTIATHLARTYLSDASDNRREFAKRVLAAMLVRDPQMLSAILECTGKGRALEAEVLTFVDGEVLRLKDQVSYQSAWNKVFLTAVTDNPKVMHYACRVLLGGLVQSNSVTEFSREFRRFVVELVRGYLTDEGLDRRKTFTVQEALSESLASACYGMDGEPWTDVEDRVEKQQ</sequence>
<dbReference type="RefSeq" id="WP_014323107.1">
    <property type="nucleotide sequence ID" value="NC_016803.1"/>
</dbReference>
<organism evidence="1 2">
    <name type="scientific">Pseudodesulfovibrio mercurii</name>
    <dbReference type="NCBI Taxonomy" id="641491"/>
    <lineage>
        <taxon>Bacteria</taxon>
        <taxon>Pseudomonadati</taxon>
        <taxon>Thermodesulfobacteriota</taxon>
        <taxon>Desulfovibrionia</taxon>
        <taxon>Desulfovibrionales</taxon>
        <taxon>Desulfovibrionaceae</taxon>
    </lineage>
</organism>
<evidence type="ECO:0000313" key="2">
    <source>
        <dbReference type="Proteomes" id="UP000007845"/>
    </source>
</evidence>
<keyword evidence="2" id="KW-1185">Reference proteome</keyword>
<gene>
    <name evidence="1" type="ORF">DND132_2478</name>
</gene>
<dbReference type="Proteomes" id="UP000007845">
    <property type="component" value="Chromosome"/>
</dbReference>
<reference evidence="1 2" key="1">
    <citation type="journal article" date="2011" name="J. Bacteriol.">
        <title>Genome sequence of the mercury-methylating strain Desulfovibrio desulfuricans ND132.</title>
        <authorList>
            <person name="Brown S.D."/>
            <person name="Gilmour C.C."/>
            <person name="Kucken A.M."/>
            <person name="Wall J.D."/>
            <person name="Elias D.A."/>
            <person name="Brandt C.C."/>
            <person name="Podar M."/>
            <person name="Chertkov O."/>
            <person name="Held B."/>
            <person name="Bruce D.C."/>
            <person name="Detter J.C."/>
            <person name="Tapia R."/>
            <person name="Han C.S."/>
            <person name="Goodwin L.A."/>
            <person name="Cheng J.F."/>
            <person name="Pitluck S."/>
            <person name="Woyke T."/>
            <person name="Mikhailova N."/>
            <person name="Ivanova N.N."/>
            <person name="Han J."/>
            <person name="Lucas S."/>
            <person name="Lapidus A.L."/>
            <person name="Land M.L."/>
            <person name="Hauser L.J."/>
            <person name="Palumbo A.V."/>
        </authorList>
    </citation>
    <scope>NUCLEOTIDE SEQUENCE [LARGE SCALE GENOMIC DNA]</scope>
    <source>
        <strain evidence="1 2">ND132</strain>
    </source>
</reference>
<dbReference type="InterPro" id="IPR016024">
    <property type="entry name" value="ARM-type_fold"/>
</dbReference>
<dbReference type="EMBL" id="CP003220">
    <property type="protein sequence ID" value="EGB15681.1"/>
    <property type="molecule type" value="Genomic_DNA"/>
</dbReference>
<dbReference type="SUPFAM" id="SSF48371">
    <property type="entry name" value="ARM repeat"/>
    <property type="match status" value="1"/>
</dbReference>
<dbReference type="SUPFAM" id="SSF52540">
    <property type="entry name" value="P-loop containing nucleoside triphosphate hydrolases"/>
    <property type="match status" value="1"/>
</dbReference>
<dbReference type="KEGG" id="ddn:DND132_2478"/>
<dbReference type="InterPro" id="IPR027417">
    <property type="entry name" value="P-loop_NTPase"/>
</dbReference>
<name>F0JCK1_9BACT</name>